<evidence type="ECO:0000313" key="1">
    <source>
        <dbReference type="EMBL" id="KAL1250962.1"/>
    </source>
</evidence>
<dbReference type="InterPro" id="IPR046341">
    <property type="entry name" value="SET_dom_sf"/>
</dbReference>
<dbReference type="EMBL" id="JAYMGO010000022">
    <property type="protein sequence ID" value="KAL1250962.1"/>
    <property type="molecule type" value="Genomic_DNA"/>
</dbReference>
<accession>A0ABR3LH16</accession>
<gene>
    <name evidence="1" type="ORF">QQF64_018758</name>
</gene>
<protein>
    <submittedName>
        <fullName evidence="1">Uncharacterized protein</fullName>
    </submittedName>
</protein>
<reference evidence="1 2" key="1">
    <citation type="submission" date="2023-09" db="EMBL/GenBank/DDBJ databases">
        <authorList>
            <person name="Wang M."/>
        </authorList>
    </citation>
    <scope>NUCLEOTIDE SEQUENCE [LARGE SCALE GENOMIC DNA]</scope>
    <source>
        <strain evidence="1">GT-2023</strain>
        <tissue evidence="1">Liver</tissue>
    </source>
</reference>
<proteinExistence type="predicted"/>
<keyword evidence="2" id="KW-1185">Reference proteome</keyword>
<comment type="caution">
    <text evidence="1">The sequence shown here is derived from an EMBL/GenBank/DDBJ whole genome shotgun (WGS) entry which is preliminary data.</text>
</comment>
<name>A0ABR3LH16_9TELE</name>
<dbReference type="Gene3D" id="2.170.270.10">
    <property type="entry name" value="SET domain"/>
    <property type="match status" value="1"/>
</dbReference>
<organism evidence="1 2">
    <name type="scientific">Cirrhinus molitorella</name>
    <name type="common">mud carp</name>
    <dbReference type="NCBI Taxonomy" id="172907"/>
    <lineage>
        <taxon>Eukaryota</taxon>
        <taxon>Metazoa</taxon>
        <taxon>Chordata</taxon>
        <taxon>Craniata</taxon>
        <taxon>Vertebrata</taxon>
        <taxon>Euteleostomi</taxon>
        <taxon>Actinopterygii</taxon>
        <taxon>Neopterygii</taxon>
        <taxon>Teleostei</taxon>
        <taxon>Ostariophysi</taxon>
        <taxon>Cypriniformes</taxon>
        <taxon>Cyprinidae</taxon>
        <taxon>Labeoninae</taxon>
        <taxon>Labeonini</taxon>
        <taxon>Cirrhinus</taxon>
    </lineage>
</organism>
<sequence length="122" mass="14564">MHHVLTKSEKKNLEVKYFNAVKGDFIAEYMGELINQEELERRRKLYHPSCGVFMFEFKWRGKTWWTFYKKGPVASHEYLQTSTTFSCPQTRKKPCSVHVYLHRACAFKYDQTTVESNQCHES</sequence>
<dbReference type="SUPFAM" id="SSF82199">
    <property type="entry name" value="SET domain"/>
    <property type="match status" value="1"/>
</dbReference>
<dbReference type="Proteomes" id="UP001558613">
    <property type="component" value="Unassembled WGS sequence"/>
</dbReference>
<evidence type="ECO:0000313" key="2">
    <source>
        <dbReference type="Proteomes" id="UP001558613"/>
    </source>
</evidence>